<organism evidence="2 3">
    <name type="scientific">Symbiodinium microadriaticum</name>
    <name type="common">Dinoflagellate</name>
    <name type="synonym">Zooxanthella microadriatica</name>
    <dbReference type="NCBI Taxonomy" id="2951"/>
    <lineage>
        <taxon>Eukaryota</taxon>
        <taxon>Sar</taxon>
        <taxon>Alveolata</taxon>
        <taxon>Dinophyceae</taxon>
        <taxon>Suessiales</taxon>
        <taxon>Symbiodiniaceae</taxon>
        <taxon>Symbiodinium</taxon>
    </lineage>
</organism>
<proteinExistence type="predicted"/>
<feature type="compositionally biased region" description="Low complexity" evidence="1">
    <location>
        <begin position="986"/>
        <end position="995"/>
    </location>
</feature>
<evidence type="ECO:0000256" key="1">
    <source>
        <dbReference type="SAM" id="MobiDB-lite"/>
    </source>
</evidence>
<dbReference type="Proteomes" id="UP000186817">
    <property type="component" value="Unassembled WGS sequence"/>
</dbReference>
<dbReference type="EMBL" id="LSRX01001695">
    <property type="protein sequence ID" value="OLP77893.1"/>
    <property type="molecule type" value="Genomic_DNA"/>
</dbReference>
<dbReference type="OrthoDB" id="414970at2759"/>
<protein>
    <submittedName>
        <fullName evidence="2">Uncharacterized protein</fullName>
    </submittedName>
</protein>
<evidence type="ECO:0000313" key="3">
    <source>
        <dbReference type="Proteomes" id="UP000186817"/>
    </source>
</evidence>
<keyword evidence="3" id="KW-1185">Reference proteome</keyword>
<feature type="region of interest" description="Disordered" evidence="1">
    <location>
        <begin position="986"/>
        <end position="1005"/>
    </location>
</feature>
<comment type="caution">
    <text evidence="2">The sequence shown here is derived from an EMBL/GenBank/DDBJ whole genome shotgun (WGS) entry which is preliminary data.</text>
</comment>
<accession>A0A1Q9C4P1</accession>
<reference evidence="2 3" key="1">
    <citation type="submission" date="2016-02" db="EMBL/GenBank/DDBJ databases">
        <title>Genome analysis of coral dinoflagellate symbionts highlights evolutionary adaptations to a symbiotic lifestyle.</title>
        <authorList>
            <person name="Aranda M."/>
            <person name="Li Y."/>
            <person name="Liew Y.J."/>
            <person name="Baumgarten S."/>
            <person name="Simakov O."/>
            <person name="Wilson M."/>
            <person name="Piel J."/>
            <person name="Ashoor H."/>
            <person name="Bougouffa S."/>
            <person name="Bajic V.B."/>
            <person name="Ryu T."/>
            <person name="Ravasi T."/>
            <person name="Bayer T."/>
            <person name="Micklem G."/>
            <person name="Kim H."/>
            <person name="Bhak J."/>
            <person name="Lajeunesse T.C."/>
            <person name="Voolstra C.R."/>
        </authorList>
    </citation>
    <scope>NUCLEOTIDE SEQUENCE [LARGE SCALE GENOMIC DNA]</scope>
    <source>
        <strain evidence="2 3">CCMP2467</strain>
    </source>
</reference>
<feature type="region of interest" description="Disordered" evidence="1">
    <location>
        <begin position="324"/>
        <end position="346"/>
    </location>
</feature>
<sequence>MVCSAYGLSDSDWQLHRLVESLPSLPTEQYVLSPTSLAWNLVQVPVDLRPLGGRIMLLTSGRCATCGDIAAVAIHDQALGPCPVVLCRTSQGWFHPSARLLLLPHGDAFQVWPMNQAAVSPVAVENSDGRTPTLEDRFSTSLSLPAVGELAYHDLSGANAVVLHSNGHTYTCLPSYADHLSLRSAALHAVAADLRVHARGRLCFARLLPPLDRLPAIQFVAAYCGDEESMCVVDLRPSGGGVYVVQVPRAATPAERIELAVQTHGEPDPEYPLRASLSHFLLHVMHRERVVDPFAPLSAAAPEPLVVTRRRTHVAAGYVDPNFPPEDFGIEPAQEEQESPGGRSGGSRCRANWTFLMLQGLWLSKRLNLLLLPFGFSDSLPLRMMSWLPLLSLVSAVQLPEASGLVSGSLGRPWDVALQVPNLASVTEHATLSRSLHMGAPSAFLGIAIDDTAGMQAYQFCVWSPGDRICFVLDGNAPTVAYRERLLEVKGVLGRGACLLWDPQPYDRCVHLVAISTDRSLVTLIVDTGKEFVCLEVSSKQPGPSILAALLALYPGQHFRIGESVRMPVRNADVVRVHSDAPSVPASPQFLVPQHTFAPIAAESQQHVYILAVDLGLVRLTVPRGASLQLLEHAMLAWLGRQRCLGLRLHQLDLGAALPVFCLPRRGRSTLEVALVDLVDEIMGPLVTAVDDESSDALSCDVLRDPWRPASLYWNDILERGPACVTCWTSRPAMPGDPLVKFAKLGLDVCRALNTGWRSPIPSSVPSYDLVQGASRQGIDWGTSVAAVAGRDVASQTVAAYWPMPASPLFSDALPVPRRALGCSFNSKFGSDGTLFHLECPQMQVRCTVPCTSSRHLWALRLGNWVHAACSEHIGWDEVLEVAGLSYWDLPGTTIHGPTQVWTWPDDLGTLSGQCGHVMHSRSDPHLECMRFDDGVPLAPGRDPPAASSAAARSGHWAGLLAFALTPHWPARILVAASFLAMSSSGDGASSSDESPGLNSTAMPDDVVDDMHPGVADPSRTCTVAWCHELSCQSTHFAVTADALAEYFARYAPTAVVRIHLWLPFQGPVLFDFSKGGETETLATQLQTAGHNPERHALFVAFDTQSTVVDLLSVPPDCIRWWIVRDGISRELLRPVTTWVDEERRAVVTLNSHGQVASLAASPEIASLYNLPQGARGTIASALSRVYGYLQDNTVVLAEVAATERGVRAEGVAFSWTNPRVFGDAAHILQYPANVCPPCVVWLIHYRGRGSVICATPGTLDWQYLAQEAAEAFATPSFLQGSFGVQHNNRVFTYGSDLSAPPHGTILHIIRTGSRVTTGSTSNVWDTPADMPWVPQFEYHICRGILSEAMPTPQALRTVLSDFSSRRGSPNSPSRAGRDTSAAVLYWALPLARTFGKAGPQGIFQTGRHTGLDRVWEHYFERGQFRALALPVELSPARLLEARVGLHEDVYHLRDGDLLDGLVVGPRLLGPRVAFLSLSWLLEILTQPTSCLRSTTFPGVISSHISSALSMETQAHGPVTSFRLEEKVLDILLSFFPYPRLL</sequence>
<gene>
    <name evidence="2" type="ORF">AK812_SmicGene41997</name>
</gene>
<evidence type="ECO:0000313" key="2">
    <source>
        <dbReference type="EMBL" id="OLP77893.1"/>
    </source>
</evidence>
<name>A0A1Q9C4P1_SYMMI</name>